<evidence type="ECO:0000313" key="2">
    <source>
        <dbReference type="EMBL" id="OCK42701.1"/>
    </source>
</evidence>
<feature type="signal peptide" evidence="1">
    <location>
        <begin position="1"/>
        <end position="21"/>
    </location>
</feature>
<dbReference type="STRING" id="447689.BA195_07250"/>
<dbReference type="Pfam" id="PF09912">
    <property type="entry name" value="DUF2141"/>
    <property type="match status" value="1"/>
</dbReference>
<dbReference type="OrthoDB" id="9788332at2"/>
<accession>A0A1B9XZ00</accession>
<evidence type="ECO:0000313" key="3">
    <source>
        <dbReference type="Proteomes" id="UP000093186"/>
    </source>
</evidence>
<dbReference type="EMBL" id="MAKX01000002">
    <property type="protein sequence ID" value="OCK42701.1"/>
    <property type="molecule type" value="Genomic_DNA"/>
</dbReference>
<dbReference type="InterPro" id="IPR018673">
    <property type="entry name" value="DUF2141"/>
</dbReference>
<keyword evidence="1" id="KW-0732">Signal</keyword>
<reference evidence="2 3" key="1">
    <citation type="submission" date="2016-06" db="EMBL/GenBank/DDBJ databases">
        <title>Draft Genome Sequence of Tenacibaculum soleae UCD-KL19.</title>
        <authorList>
            <person name="Eisen J.A."/>
            <person name="Coil D.A."/>
            <person name="Lujan K.M."/>
        </authorList>
    </citation>
    <scope>NUCLEOTIDE SEQUENCE [LARGE SCALE GENOMIC DNA]</scope>
    <source>
        <strain evidence="2 3">UCD-KL19</strain>
    </source>
</reference>
<comment type="caution">
    <text evidence="2">The sequence shown here is derived from an EMBL/GenBank/DDBJ whole genome shotgun (WGS) entry which is preliminary data.</text>
</comment>
<dbReference type="Proteomes" id="UP000093186">
    <property type="component" value="Unassembled WGS sequence"/>
</dbReference>
<name>A0A1B9XZ00_9FLAO</name>
<organism evidence="2 3">
    <name type="scientific">Tenacibaculum soleae</name>
    <dbReference type="NCBI Taxonomy" id="447689"/>
    <lineage>
        <taxon>Bacteria</taxon>
        <taxon>Pseudomonadati</taxon>
        <taxon>Bacteroidota</taxon>
        <taxon>Flavobacteriia</taxon>
        <taxon>Flavobacteriales</taxon>
        <taxon>Flavobacteriaceae</taxon>
        <taxon>Tenacibaculum</taxon>
    </lineage>
</organism>
<keyword evidence="3" id="KW-1185">Reference proteome</keyword>
<sequence>MKFLTLVLIGTLLFISKNIIAQNNTITATVVNATSNKGKISYALFTKDNFRGKPLQAISSKIKENKSVAVFKNVPTGEYAIICFHDKNNNDKMDFEPNGMPIEDYGVSNNAMNRFGPPEYEQAKFKVTDKNVSLKIKF</sequence>
<evidence type="ECO:0008006" key="4">
    <source>
        <dbReference type="Google" id="ProtNLM"/>
    </source>
</evidence>
<proteinExistence type="predicted"/>
<dbReference type="AlphaFoldDB" id="A0A1B9XZ00"/>
<dbReference type="RefSeq" id="WP_068704009.1">
    <property type="nucleotide sequence ID" value="NZ_JAUOSW010000002.1"/>
</dbReference>
<gene>
    <name evidence="2" type="ORF">BA195_07250</name>
</gene>
<evidence type="ECO:0000256" key="1">
    <source>
        <dbReference type="SAM" id="SignalP"/>
    </source>
</evidence>
<feature type="chain" id="PRO_5008639990" description="DUF2141 domain-containing protein" evidence="1">
    <location>
        <begin position="22"/>
        <end position="138"/>
    </location>
</feature>
<protein>
    <recommendedName>
        <fullName evidence="4">DUF2141 domain-containing protein</fullName>
    </recommendedName>
</protein>